<protein>
    <recommendedName>
        <fullName evidence="3">PAS domain-containing protein</fullName>
    </recommendedName>
</protein>
<reference evidence="2" key="1">
    <citation type="journal article" date="2019" name="Int. J. Syst. Evol. Microbiol.">
        <title>The Global Catalogue of Microorganisms (GCM) 10K type strain sequencing project: providing services to taxonomists for standard genome sequencing and annotation.</title>
        <authorList>
            <consortium name="The Broad Institute Genomics Platform"/>
            <consortium name="The Broad Institute Genome Sequencing Center for Infectious Disease"/>
            <person name="Wu L."/>
            <person name="Ma J."/>
        </authorList>
    </citation>
    <scope>NUCLEOTIDE SEQUENCE [LARGE SCALE GENOMIC DNA]</scope>
    <source>
        <strain evidence="2">CGMCC 1.15304</strain>
    </source>
</reference>
<sequence>MPNSVSDNVEVRYISAQELTRPVLIKARAWAQERLDTDGMLDRAHVTAPKLAPFIRHASFFEFFIADGQVTDFVAKVLAGEIAETTIEISGKTGRNHLPAPLFERWRTAGQHLIDHGKMFATQSQVFEKEHKNAESLIVPVKNDGVLDHSLVFTEYWVTDPRFDDEI</sequence>
<proteinExistence type="predicted"/>
<evidence type="ECO:0000313" key="2">
    <source>
        <dbReference type="Proteomes" id="UP001595776"/>
    </source>
</evidence>
<dbReference type="RefSeq" id="WP_156432002.1">
    <property type="nucleotide sequence ID" value="NZ_JBHSCR010000006.1"/>
</dbReference>
<name>A0ABV8UAE1_9PROT</name>
<gene>
    <name evidence="1" type="ORF">ACFO5Q_09725</name>
</gene>
<dbReference type="Proteomes" id="UP001595776">
    <property type="component" value="Unassembled WGS sequence"/>
</dbReference>
<evidence type="ECO:0000313" key="1">
    <source>
        <dbReference type="EMBL" id="MFC4348122.1"/>
    </source>
</evidence>
<accession>A0ABV8UAE1</accession>
<evidence type="ECO:0008006" key="3">
    <source>
        <dbReference type="Google" id="ProtNLM"/>
    </source>
</evidence>
<dbReference type="EMBL" id="JBHSCR010000006">
    <property type="protein sequence ID" value="MFC4348122.1"/>
    <property type="molecule type" value="Genomic_DNA"/>
</dbReference>
<organism evidence="1 2">
    <name type="scientific">Kordiimonas lipolytica</name>
    <dbReference type="NCBI Taxonomy" id="1662421"/>
    <lineage>
        <taxon>Bacteria</taxon>
        <taxon>Pseudomonadati</taxon>
        <taxon>Pseudomonadota</taxon>
        <taxon>Alphaproteobacteria</taxon>
        <taxon>Kordiimonadales</taxon>
        <taxon>Kordiimonadaceae</taxon>
        <taxon>Kordiimonas</taxon>
    </lineage>
</organism>
<keyword evidence="2" id="KW-1185">Reference proteome</keyword>
<comment type="caution">
    <text evidence="1">The sequence shown here is derived from an EMBL/GenBank/DDBJ whole genome shotgun (WGS) entry which is preliminary data.</text>
</comment>